<dbReference type="GeneID" id="36842894"/>
<evidence type="ECO:0000313" key="2">
    <source>
        <dbReference type="EMBL" id="AVK76181.1"/>
    </source>
</evidence>
<feature type="region of interest" description="Disordered" evidence="1">
    <location>
        <begin position="510"/>
        <end position="541"/>
    </location>
</feature>
<dbReference type="Proteomes" id="UP000249287">
    <property type="component" value="Segment"/>
</dbReference>
<accession>A0A2U7UCJ4</accession>
<dbReference type="KEGG" id="vg:36842894"/>
<proteinExistence type="predicted"/>
<sequence length="541" mass="57727">MKRMLASPAPSARALVRRRVGRCDDREAAIESLRAAWSRALDGTGSAEDVALWRRFAVLTPSDPDAAFTLARSAGVPVDALVASVYEPMWERVGALPVVASWMERQQEQQEQENEPKFAPSCLLPLFTDLIDAAERNVPDDSRASLSRIIDDLVSPDAGVRSQAATDLVTVLDVSLRRRDILAALGEGSIAPDYPPALPPSTWAAAVEALGAEPETCSPARAYYVMRARVGPHPEGAVDGLPQEGGYAFMLGPYGDQRDAALARGAFVPPGSVLAQTYDHDGGGNSVLDPTLPLLRVGVDMFLAALAQAPPFAPYRLDHLAGVSQVRDALVPLYDLNDLPDRVARTFYDQVGVGEDWWAAPIEYLAGVWISECELVAAVRVFGGQVEARRHASLFASRLPTLFDTITDAVARGVPLGVTGAGPLSLGGGYVPRDAIERMLPRLWFRTCSADPDPVSGTLPGAPSLAGAARALGIPTDAAASLRPELLCDALAQRAIHEQTRERFRDFVPPTVEEGTPLWPGLGGDDDGTQGGTADNPFVFS</sequence>
<gene>
    <name evidence="2" type="ORF">pneo_cds_574</name>
</gene>
<name>A0A2U7UCJ4_9VIRU</name>
<evidence type="ECO:0000256" key="1">
    <source>
        <dbReference type="SAM" id="MobiDB-lite"/>
    </source>
</evidence>
<dbReference type="EMBL" id="MG011690">
    <property type="protein sequence ID" value="AVK76181.1"/>
    <property type="molecule type" value="Genomic_DNA"/>
</dbReference>
<protein>
    <submittedName>
        <fullName evidence="2">Uncharacterized protein</fullName>
    </submittedName>
</protein>
<reference evidence="2" key="1">
    <citation type="journal article" date="2018" name="Nat. Commun.">
        <title>Diversity and evolution of the emerging Pandoraviridae family.</title>
        <authorList>
            <person name="Legendre M."/>
            <person name="Fabre E."/>
            <person name="Poirot O."/>
            <person name="Jeudy S."/>
            <person name="Lartigue A."/>
            <person name="Alempic J.M."/>
            <person name="Beucher L."/>
            <person name="Philippe N."/>
            <person name="Bertaux L."/>
            <person name="Christo-Foroux E."/>
            <person name="Labadie K."/>
            <person name="Coute Y."/>
            <person name="Abergel C."/>
            <person name="Claverie J.M."/>
        </authorList>
    </citation>
    <scope>NUCLEOTIDE SEQUENCE [LARGE SCALE GENOMIC DNA]</scope>
    <source>
        <strain evidence="2">Neocaledonia</strain>
    </source>
</reference>
<dbReference type="RefSeq" id="YP_009482184.1">
    <property type="nucleotide sequence ID" value="NC_037666.1"/>
</dbReference>
<organism evidence="2">
    <name type="scientific">Pandoravirus neocaledonia</name>
    <dbReference type="NCBI Taxonomy" id="2107708"/>
    <lineage>
        <taxon>Viruses</taxon>
        <taxon>Pandoravirus</taxon>
    </lineage>
</organism>